<dbReference type="CDD" id="cd06165">
    <property type="entry name" value="Sortase_A"/>
    <property type="match status" value="1"/>
</dbReference>
<feature type="active site" description="Acyl-thioester intermediate" evidence="4">
    <location>
        <position position="218"/>
    </location>
</feature>
<keyword evidence="6" id="KW-1185">Reference proteome</keyword>
<keyword evidence="1" id="KW-0645">Protease</keyword>
<dbReference type="InterPro" id="IPR042007">
    <property type="entry name" value="Sortase_A"/>
</dbReference>
<reference evidence="5 6" key="1">
    <citation type="submission" date="2018-12" db="EMBL/GenBank/DDBJ databases">
        <authorList>
            <person name="Meng J."/>
        </authorList>
    </citation>
    <scope>NUCLEOTIDE SEQUENCE [LARGE SCALE GENOMIC DNA]</scope>
    <source>
        <strain evidence="5 6">HT111-2</strain>
    </source>
</reference>
<comment type="caution">
    <text evidence="5">The sequence shown here is derived from an EMBL/GenBank/DDBJ whole genome shotgun (WGS) entry which is preliminary data.</text>
</comment>
<evidence type="ECO:0000256" key="1">
    <source>
        <dbReference type="ARBA" id="ARBA00022670"/>
    </source>
</evidence>
<dbReference type="Proteomes" id="UP000288291">
    <property type="component" value="Unassembled WGS sequence"/>
</dbReference>
<protein>
    <submittedName>
        <fullName evidence="5">Class A sortase</fullName>
    </submittedName>
</protein>
<dbReference type="InterPro" id="IPR023365">
    <property type="entry name" value="Sortase_dom-sf"/>
</dbReference>
<dbReference type="AlphaFoldDB" id="A0A437SWJ8"/>
<dbReference type="Gene3D" id="2.40.260.10">
    <property type="entry name" value="Sortase"/>
    <property type="match status" value="1"/>
</dbReference>
<name>A0A437SWJ8_9LACO</name>
<feature type="active site" description="Proton donor/acceptor" evidence="4">
    <location>
        <position position="147"/>
    </location>
</feature>
<dbReference type="EMBL" id="RXIA01000006">
    <property type="protein sequence ID" value="RVU71293.1"/>
    <property type="molecule type" value="Genomic_DNA"/>
</dbReference>
<dbReference type="GO" id="GO:0006508">
    <property type="term" value="P:proteolysis"/>
    <property type="evidence" value="ECO:0007669"/>
    <property type="project" value="UniProtKB-KW"/>
</dbReference>
<accession>A0A437SWJ8</accession>
<evidence type="ECO:0000313" key="5">
    <source>
        <dbReference type="EMBL" id="RVU71293.1"/>
    </source>
</evidence>
<dbReference type="Pfam" id="PF04203">
    <property type="entry name" value="Sortase"/>
    <property type="match status" value="1"/>
</dbReference>
<evidence type="ECO:0000256" key="4">
    <source>
        <dbReference type="PIRSR" id="PIRSR605754-1"/>
    </source>
</evidence>
<keyword evidence="2" id="KW-0378">Hydrolase</keyword>
<evidence type="ECO:0000313" key="6">
    <source>
        <dbReference type="Proteomes" id="UP000288291"/>
    </source>
</evidence>
<keyword evidence="3" id="KW-0788">Thiol protease</keyword>
<evidence type="ECO:0000256" key="2">
    <source>
        <dbReference type="ARBA" id="ARBA00022801"/>
    </source>
</evidence>
<organism evidence="5 6">
    <name type="scientific">Lactobacillus xujianguonis</name>
    <dbReference type="NCBI Taxonomy" id="2495899"/>
    <lineage>
        <taxon>Bacteria</taxon>
        <taxon>Bacillati</taxon>
        <taxon>Bacillota</taxon>
        <taxon>Bacilli</taxon>
        <taxon>Lactobacillales</taxon>
        <taxon>Lactobacillaceae</taxon>
        <taxon>Lactobacillus</taxon>
    </lineage>
</organism>
<proteinExistence type="predicted"/>
<dbReference type="GO" id="GO:0008234">
    <property type="term" value="F:cysteine-type peptidase activity"/>
    <property type="evidence" value="ECO:0007669"/>
    <property type="project" value="UniProtKB-KW"/>
</dbReference>
<evidence type="ECO:0000256" key="3">
    <source>
        <dbReference type="ARBA" id="ARBA00022807"/>
    </source>
</evidence>
<dbReference type="InterPro" id="IPR005754">
    <property type="entry name" value="Sortase"/>
</dbReference>
<gene>
    <name evidence="5" type="ORF">EJK17_03180</name>
</gene>
<sequence>MFMAQSRVTINHDRKNFARKHKLKNFLALAVVILACIAIYVACNADKFQGEAAHYVATKDFSQQRKNKQKNKPTFNMKQVKPVSPKSIANAFRHRRDYRAVGQIAIRDHNVLLNIYRGVGNVELNLGAGTMNQHQTMGQGNYALAGHNMDDGRTYFSPLYTAKVRGNLPNGTSIFLTDYKKVYFYKITSSQFISVYNLKLAWNNKKFKKEPVISLFTCDWTGAGRLFIRGKYTGSENYSGASKYVRSSFDF</sequence>
<dbReference type="SUPFAM" id="SSF63817">
    <property type="entry name" value="Sortase"/>
    <property type="match status" value="1"/>
</dbReference>